<dbReference type="OrthoDB" id="3382616at2"/>
<feature type="DNA-binding region" description="H-T-H motif" evidence="4">
    <location>
        <begin position="30"/>
        <end position="49"/>
    </location>
</feature>
<keyword evidence="3" id="KW-0804">Transcription</keyword>
<feature type="region of interest" description="Disordered" evidence="5">
    <location>
        <begin position="186"/>
        <end position="208"/>
    </location>
</feature>
<dbReference type="InterPro" id="IPR050109">
    <property type="entry name" value="HTH-type_TetR-like_transc_reg"/>
</dbReference>
<evidence type="ECO:0000313" key="7">
    <source>
        <dbReference type="EMBL" id="SNY47688.1"/>
    </source>
</evidence>
<evidence type="ECO:0000256" key="2">
    <source>
        <dbReference type="ARBA" id="ARBA00023125"/>
    </source>
</evidence>
<proteinExistence type="predicted"/>
<dbReference type="PANTHER" id="PTHR30055:SF234">
    <property type="entry name" value="HTH-TYPE TRANSCRIPTIONAL REGULATOR BETI"/>
    <property type="match status" value="1"/>
</dbReference>
<evidence type="ECO:0000256" key="5">
    <source>
        <dbReference type="SAM" id="MobiDB-lite"/>
    </source>
</evidence>
<organism evidence="7 8">
    <name type="scientific">Paractinoplanes atraurantiacus</name>
    <dbReference type="NCBI Taxonomy" id="1036182"/>
    <lineage>
        <taxon>Bacteria</taxon>
        <taxon>Bacillati</taxon>
        <taxon>Actinomycetota</taxon>
        <taxon>Actinomycetes</taxon>
        <taxon>Micromonosporales</taxon>
        <taxon>Micromonosporaceae</taxon>
        <taxon>Paractinoplanes</taxon>
    </lineage>
</organism>
<keyword evidence="8" id="KW-1185">Reference proteome</keyword>
<dbReference type="SUPFAM" id="SSF48498">
    <property type="entry name" value="Tetracyclin repressor-like, C-terminal domain"/>
    <property type="match status" value="1"/>
</dbReference>
<dbReference type="AlphaFoldDB" id="A0A285II91"/>
<protein>
    <submittedName>
        <fullName evidence="7">DNA-binding transcriptional regulator YbjK</fullName>
    </submittedName>
</protein>
<dbReference type="InterPro" id="IPR036271">
    <property type="entry name" value="Tet_transcr_reg_TetR-rel_C_sf"/>
</dbReference>
<evidence type="ECO:0000313" key="8">
    <source>
        <dbReference type="Proteomes" id="UP000219612"/>
    </source>
</evidence>
<keyword evidence="1" id="KW-0805">Transcription regulation</keyword>
<dbReference type="EMBL" id="OBDY01000008">
    <property type="protein sequence ID" value="SNY47688.1"/>
    <property type="molecule type" value="Genomic_DNA"/>
</dbReference>
<dbReference type="Proteomes" id="UP000219612">
    <property type="component" value="Unassembled WGS sequence"/>
</dbReference>
<dbReference type="PROSITE" id="PS50977">
    <property type="entry name" value="HTH_TETR_2"/>
    <property type="match status" value="1"/>
</dbReference>
<feature type="domain" description="HTH tetR-type" evidence="6">
    <location>
        <begin position="8"/>
        <end position="67"/>
    </location>
</feature>
<gene>
    <name evidence="7" type="ORF">SAMN05421748_108189</name>
</gene>
<reference evidence="7 8" key="1">
    <citation type="submission" date="2017-09" db="EMBL/GenBank/DDBJ databases">
        <authorList>
            <person name="Ehlers B."/>
            <person name="Leendertz F.H."/>
        </authorList>
    </citation>
    <scope>NUCLEOTIDE SEQUENCE [LARGE SCALE GENOMIC DNA]</scope>
    <source>
        <strain evidence="7 8">CGMCC 4.6857</strain>
    </source>
</reference>
<evidence type="ECO:0000256" key="4">
    <source>
        <dbReference type="PROSITE-ProRule" id="PRU00335"/>
    </source>
</evidence>
<dbReference type="InterPro" id="IPR001647">
    <property type="entry name" value="HTH_TetR"/>
</dbReference>
<sequence>MARRADAERNRARILEAAAEVFGQAGIDVPMSEVARRAGVGIATVMRNFPERERLIEETFAGAMHEYALTAAAAAADPDAWHGFRSFLEYLVRVQSGSRGFNEVLTTMFPGAERLEAERQAALRDFVRLVQKAKAAGRLRADFSPHDLPLFLLATSNVARLGDDAATDRLVAYLLRACAAGPEVPLPPATEPRDLYRALESSSRGRPA</sequence>
<dbReference type="PRINTS" id="PR00455">
    <property type="entry name" value="HTHTETR"/>
</dbReference>
<accession>A0A285II91</accession>
<evidence type="ECO:0000256" key="1">
    <source>
        <dbReference type="ARBA" id="ARBA00023015"/>
    </source>
</evidence>
<dbReference type="PANTHER" id="PTHR30055">
    <property type="entry name" value="HTH-TYPE TRANSCRIPTIONAL REGULATOR RUTR"/>
    <property type="match status" value="1"/>
</dbReference>
<evidence type="ECO:0000259" key="6">
    <source>
        <dbReference type="PROSITE" id="PS50977"/>
    </source>
</evidence>
<keyword evidence="2 4" id="KW-0238">DNA-binding</keyword>
<evidence type="ECO:0000256" key="3">
    <source>
        <dbReference type="ARBA" id="ARBA00023163"/>
    </source>
</evidence>
<dbReference type="InterPro" id="IPR009057">
    <property type="entry name" value="Homeodomain-like_sf"/>
</dbReference>
<dbReference type="GO" id="GO:0003700">
    <property type="term" value="F:DNA-binding transcription factor activity"/>
    <property type="evidence" value="ECO:0007669"/>
    <property type="project" value="TreeGrafter"/>
</dbReference>
<dbReference type="SUPFAM" id="SSF46689">
    <property type="entry name" value="Homeodomain-like"/>
    <property type="match status" value="1"/>
</dbReference>
<name>A0A285II91_9ACTN</name>
<dbReference type="RefSeq" id="WP_097321721.1">
    <property type="nucleotide sequence ID" value="NZ_OBDY01000008.1"/>
</dbReference>
<dbReference type="GO" id="GO:0000976">
    <property type="term" value="F:transcription cis-regulatory region binding"/>
    <property type="evidence" value="ECO:0007669"/>
    <property type="project" value="TreeGrafter"/>
</dbReference>
<dbReference type="Pfam" id="PF00440">
    <property type="entry name" value="TetR_N"/>
    <property type="match status" value="1"/>
</dbReference>
<dbReference type="Gene3D" id="1.10.357.10">
    <property type="entry name" value="Tetracycline Repressor, domain 2"/>
    <property type="match status" value="1"/>
</dbReference>